<keyword evidence="2" id="KW-0004">4Fe-4S</keyword>
<dbReference type="PANTHER" id="PTHR30352:SF13">
    <property type="entry name" value="GLYCYL-RADICAL ENZYME ACTIVATING ENZYME YJJW-RELATED"/>
    <property type="match status" value="1"/>
</dbReference>
<accession>M4VGR2</accession>
<evidence type="ECO:0000313" key="9">
    <source>
        <dbReference type="Proteomes" id="UP000011932"/>
    </source>
</evidence>
<evidence type="ECO:0000313" key="8">
    <source>
        <dbReference type="EMBL" id="AGH97670.1"/>
    </source>
</evidence>
<feature type="domain" description="Radical SAM core" evidence="7">
    <location>
        <begin position="34"/>
        <end position="243"/>
    </location>
</feature>
<evidence type="ECO:0000256" key="5">
    <source>
        <dbReference type="ARBA" id="ARBA00023004"/>
    </source>
</evidence>
<keyword evidence="3" id="KW-0949">S-adenosyl-L-methionine</keyword>
<dbReference type="NCBIfam" id="TIGR02495">
    <property type="entry name" value="NrdG2"/>
    <property type="match status" value="1"/>
</dbReference>
<dbReference type="RefSeq" id="WP_015467219.1">
    <property type="nucleotide sequence ID" value="NC_020812.1"/>
</dbReference>
<dbReference type="InterPro" id="IPR012840">
    <property type="entry name" value="NrdG2"/>
</dbReference>
<dbReference type="InterPro" id="IPR013785">
    <property type="entry name" value="Aldolase_TIM"/>
</dbReference>
<dbReference type="HOGENOM" id="CLU_078147_2_0_5"/>
<keyword evidence="6" id="KW-0411">Iron-sulfur</keyword>
<evidence type="ECO:0000256" key="4">
    <source>
        <dbReference type="ARBA" id="ARBA00022723"/>
    </source>
</evidence>
<dbReference type="PATRIC" id="fig|349215.9.peg.824"/>
<comment type="cofactor">
    <cofactor evidence="1">
        <name>[4Fe-4S] cluster</name>
        <dbReference type="ChEBI" id="CHEBI:49883"/>
    </cofactor>
</comment>
<sequence>MQSEDLIKQNTDEHPVKKPGVLPIYSVTPFTMLDFPGRTACIVWFTGCNMRCPYCHNPQIVKGKGRGNIHEVMAFLKKRRGLLDGVVLSGGEASAYPGLPDFIKDLKDMGYAIKLDTNGLRPDIIRSHIDSGLIDYIALDYKAPPDKFKRVTGTDKYELFSQTLDILCTQKTVEFETRTTVHTDLISEHDVSLIIRDLEMRGFTGTHAIQNFTHSDDRPTLGFMKQQTRIIDITQIYKSQSMNVIFRNF</sequence>
<dbReference type="KEGG" id="man:A11S_847"/>
<dbReference type="Gene3D" id="3.20.20.70">
    <property type="entry name" value="Aldolase class I"/>
    <property type="match status" value="1"/>
</dbReference>
<evidence type="ECO:0000256" key="1">
    <source>
        <dbReference type="ARBA" id="ARBA00001966"/>
    </source>
</evidence>
<dbReference type="EMBL" id="CP003538">
    <property type="protein sequence ID" value="AGH97670.1"/>
    <property type="molecule type" value="Genomic_DNA"/>
</dbReference>
<proteinExistence type="predicted"/>
<dbReference type="STRING" id="349215.A11S_847"/>
<dbReference type="CDD" id="cd01335">
    <property type="entry name" value="Radical_SAM"/>
    <property type="match status" value="1"/>
</dbReference>
<dbReference type="Proteomes" id="UP000011932">
    <property type="component" value="Chromosome"/>
</dbReference>
<gene>
    <name evidence="8" type="ORF">A11S_847</name>
</gene>
<keyword evidence="8" id="KW-0560">Oxidoreductase</keyword>
<name>M4VGR2_9BACT</name>
<dbReference type="InterPro" id="IPR007197">
    <property type="entry name" value="rSAM"/>
</dbReference>
<dbReference type="PROSITE" id="PS51918">
    <property type="entry name" value="RADICAL_SAM"/>
    <property type="match status" value="1"/>
</dbReference>
<keyword evidence="4" id="KW-0479">Metal-binding</keyword>
<evidence type="ECO:0000256" key="2">
    <source>
        <dbReference type="ARBA" id="ARBA00022485"/>
    </source>
</evidence>
<protein>
    <submittedName>
        <fullName evidence="8">Ribonucleotide reductase of class III (Anaerobic), activating protein</fullName>
        <ecNumber evidence="8">1.97.1.4</ecNumber>
    </submittedName>
</protein>
<dbReference type="GO" id="GO:0046872">
    <property type="term" value="F:metal ion binding"/>
    <property type="evidence" value="ECO:0007669"/>
    <property type="project" value="UniProtKB-KW"/>
</dbReference>
<dbReference type="OrthoDB" id="9792276at2"/>
<evidence type="ECO:0000256" key="3">
    <source>
        <dbReference type="ARBA" id="ARBA00022691"/>
    </source>
</evidence>
<dbReference type="GO" id="GO:0043365">
    <property type="term" value="F:[formate-C-acetyltransferase]-activating enzyme activity"/>
    <property type="evidence" value="ECO:0007669"/>
    <property type="project" value="UniProtKB-EC"/>
</dbReference>
<evidence type="ECO:0000259" key="7">
    <source>
        <dbReference type="PROSITE" id="PS51918"/>
    </source>
</evidence>
<reference evidence="8 9" key="1">
    <citation type="journal article" date="2013" name="ISME J.">
        <title>By their genes ye shall know them: genomic signatures of predatory bacteria.</title>
        <authorList>
            <person name="Pasternak Z."/>
            <person name="Pietrokovski S."/>
            <person name="Rotem O."/>
            <person name="Gophna U."/>
            <person name="Lurie-Weinberger M.N."/>
            <person name="Jurkevitch E."/>
        </authorList>
    </citation>
    <scope>NUCLEOTIDE SEQUENCE [LARGE SCALE GENOMIC DNA]</scope>
    <source>
        <strain evidence="8">EPB</strain>
    </source>
</reference>
<dbReference type="SFLD" id="SFLDS00029">
    <property type="entry name" value="Radical_SAM"/>
    <property type="match status" value="1"/>
</dbReference>
<dbReference type="Pfam" id="PF04055">
    <property type="entry name" value="Radical_SAM"/>
    <property type="match status" value="1"/>
</dbReference>
<dbReference type="GO" id="GO:0051539">
    <property type="term" value="F:4 iron, 4 sulfur cluster binding"/>
    <property type="evidence" value="ECO:0007669"/>
    <property type="project" value="UniProtKB-KW"/>
</dbReference>
<evidence type="ECO:0000256" key="6">
    <source>
        <dbReference type="ARBA" id="ARBA00023014"/>
    </source>
</evidence>
<dbReference type="SUPFAM" id="SSF102114">
    <property type="entry name" value="Radical SAM enzymes"/>
    <property type="match status" value="1"/>
</dbReference>
<dbReference type="InterPro" id="IPR058240">
    <property type="entry name" value="rSAM_sf"/>
</dbReference>
<dbReference type="SFLD" id="SFLDG01094">
    <property type="entry name" value="Uncharacterised_Radical_SAM_Su"/>
    <property type="match status" value="1"/>
</dbReference>
<keyword evidence="5" id="KW-0408">Iron</keyword>
<organism evidence="8 9">
    <name type="scientific">Micavibrio aeruginosavorus EPB</name>
    <dbReference type="NCBI Taxonomy" id="349215"/>
    <lineage>
        <taxon>Bacteria</taxon>
        <taxon>Pseudomonadati</taxon>
        <taxon>Bdellovibrionota</taxon>
        <taxon>Bdellovibrionia</taxon>
        <taxon>Bdellovibrionales</taxon>
        <taxon>Pseudobdellovibrionaceae</taxon>
        <taxon>Micavibrio</taxon>
    </lineage>
</organism>
<dbReference type="PANTHER" id="PTHR30352">
    <property type="entry name" value="PYRUVATE FORMATE-LYASE-ACTIVATING ENZYME"/>
    <property type="match status" value="1"/>
</dbReference>
<dbReference type="AlphaFoldDB" id="M4VGR2"/>
<dbReference type="EC" id="1.97.1.4" evidence="8"/>
<dbReference type="InterPro" id="IPR034457">
    <property type="entry name" value="Organic_radical-activating"/>
</dbReference>